<evidence type="ECO:0000256" key="1">
    <source>
        <dbReference type="SAM" id="MobiDB-lite"/>
    </source>
</evidence>
<feature type="region of interest" description="Disordered" evidence="1">
    <location>
        <begin position="55"/>
        <end position="99"/>
    </location>
</feature>
<feature type="transmembrane region" description="Helical" evidence="2">
    <location>
        <begin position="256"/>
        <end position="281"/>
    </location>
</feature>
<reference evidence="3 4" key="1">
    <citation type="submission" date="2019-07" db="EMBL/GenBank/DDBJ databases">
        <title>Draft genome assembly of a fouling barnacle, Amphibalanus amphitrite (Darwin, 1854): The first reference genome for Thecostraca.</title>
        <authorList>
            <person name="Kim W."/>
        </authorList>
    </citation>
    <scope>NUCLEOTIDE SEQUENCE [LARGE SCALE GENOMIC DNA]</scope>
    <source>
        <strain evidence="3">SNU_AA5</strain>
        <tissue evidence="3">Soma without cirri and trophi</tissue>
    </source>
</reference>
<sequence>MTPMERRLPSVKVWLTPDGNLCLPHDDQSTHLHADHDSPATITLELDCLSPCQSPRRPTARLDAPRRKSSSSCASARSSARSSVSSSVSPAGSRRSSGLSQRSCSVCSRCSRGRLALVLAESRRSSRGSRRSSSSSSAASRLIEAVIRSPRRSSTLSRLSEVLSLTSARHSVLFERKCCGCGGGAGCGGGGACGTCCSVSGGGGGGGGGGEESWSAVATAGRLTFTQRLAFPTLAGKEVRHKRRSHFSEAEEHMNLFAKLITVVILCLVFVLLVGVIYRFLR</sequence>
<keyword evidence="2" id="KW-0472">Membrane</keyword>
<keyword evidence="4" id="KW-1185">Reference proteome</keyword>
<accession>A0A6A4WW48</accession>
<gene>
    <name evidence="3" type="ORF">FJT64_017820</name>
</gene>
<keyword evidence="2" id="KW-0812">Transmembrane</keyword>
<proteinExistence type="predicted"/>
<dbReference type="EMBL" id="VIIS01000242">
    <property type="protein sequence ID" value="KAF0311367.1"/>
    <property type="molecule type" value="Genomic_DNA"/>
</dbReference>
<comment type="caution">
    <text evidence="3">The sequence shown here is derived from an EMBL/GenBank/DDBJ whole genome shotgun (WGS) entry which is preliminary data.</text>
</comment>
<evidence type="ECO:0000256" key="2">
    <source>
        <dbReference type="SAM" id="Phobius"/>
    </source>
</evidence>
<name>A0A6A4WW48_AMPAM</name>
<organism evidence="3 4">
    <name type="scientific">Amphibalanus amphitrite</name>
    <name type="common">Striped barnacle</name>
    <name type="synonym">Balanus amphitrite</name>
    <dbReference type="NCBI Taxonomy" id="1232801"/>
    <lineage>
        <taxon>Eukaryota</taxon>
        <taxon>Metazoa</taxon>
        <taxon>Ecdysozoa</taxon>
        <taxon>Arthropoda</taxon>
        <taxon>Crustacea</taxon>
        <taxon>Multicrustacea</taxon>
        <taxon>Cirripedia</taxon>
        <taxon>Thoracica</taxon>
        <taxon>Thoracicalcarea</taxon>
        <taxon>Balanomorpha</taxon>
        <taxon>Balanoidea</taxon>
        <taxon>Balanidae</taxon>
        <taxon>Amphibalaninae</taxon>
        <taxon>Amphibalanus</taxon>
    </lineage>
</organism>
<evidence type="ECO:0000313" key="4">
    <source>
        <dbReference type="Proteomes" id="UP000440578"/>
    </source>
</evidence>
<evidence type="ECO:0000313" key="3">
    <source>
        <dbReference type="EMBL" id="KAF0311367.1"/>
    </source>
</evidence>
<keyword evidence="2" id="KW-1133">Transmembrane helix</keyword>
<dbReference type="AlphaFoldDB" id="A0A6A4WW48"/>
<dbReference type="Proteomes" id="UP000440578">
    <property type="component" value="Unassembled WGS sequence"/>
</dbReference>
<dbReference type="OrthoDB" id="6377166at2759"/>
<feature type="compositionally biased region" description="Low complexity" evidence="1">
    <location>
        <begin position="70"/>
        <end position="99"/>
    </location>
</feature>
<protein>
    <submittedName>
        <fullName evidence="3">Uncharacterized protein</fullName>
    </submittedName>
</protein>